<dbReference type="EMBL" id="KZ107841">
    <property type="protein sequence ID" value="OSS50815.1"/>
    <property type="molecule type" value="Genomic_DNA"/>
</dbReference>
<evidence type="ECO:0000313" key="2">
    <source>
        <dbReference type="EMBL" id="OSS50815.1"/>
    </source>
</evidence>
<gene>
    <name evidence="2" type="ORF">B5807_04399</name>
</gene>
<protein>
    <submittedName>
        <fullName evidence="2">Uncharacterized protein</fullName>
    </submittedName>
</protein>
<accession>A0A1Y2M3V6</accession>
<feature type="compositionally biased region" description="Basic and acidic residues" evidence="1">
    <location>
        <begin position="61"/>
        <end position="74"/>
    </location>
</feature>
<sequence length="302" mass="33067">MISQPRSVSTASKLPSHGSILMQREVAVLTPLSTLRLQQVVQDPQGPVVRGLQGQLSQAVSRDKVPKQQEDPFQDRLPPPLPLPLPIPPRQMEGTMTTIMMTMIAERVGGAPRLARLLGQHAVVTVMTMVATVHLPNARVFHTAMSSVLEMANLLQLVLAAAASPHSDAQCSLHTASSHPSLLSFYSQQAQLQFALPRFLAWFGSMGHSRYLRTWSILLRSVWGYTLRRVWRCSTITIPSLVSWSSFLFSYSRSSVIFTTCCSRSTRAVPSGRTCTSGSAALRLLLVSSMADLVCSGPTRCI</sequence>
<evidence type="ECO:0000256" key="1">
    <source>
        <dbReference type="SAM" id="MobiDB-lite"/>
    </source>
</evidence>
<feature type="region of interest" description="Disordered" evidence="1">
    <location>
        <begin position="52"/>
        <end position="88"/>
    </location>
</feature>
<organism evidence="2 3">
    <name type="scientific">Epicoccum nigrum</name>
    <name type="common">Soil fungus</name>
    <name type="synonym">Epicoccum purpurascens</name>
    <dbReference type="NCBI Taxonomy" id="105696"/>
    <lineage>
        <taxon>Eukaryota</taxon>
        <taxon>Fungi</taxon>
        <taxon>Dikarya</taxon>
        <taxon>Ascomycota</taxon>
        <taxon>Pezizomycotina</taxon>
        <taxon>Dothideomycetes</taxon>
        <taxon>Pleosporomycetidae</taxon>
        <taxon>Pleosporales</taxon>
        <taxon>Pleosporineae</taxon>
        <taxon>Didymellaceae</taxon>
        <taxon>Epicoccum</taxon>
    </lineage>
</organism>
<name>A0A1Y2M3V6_EPING</name>
<dbReference type="AlphaFoldDB" id="A0A1Y2M3V6"/>
<keyword evidence="3" id="KW-1185">Reference proteome</keyword>
<proteinExistence type="predicted"/>
<evidence type="ECO:0000313" key="3">
    <source>
        <dbReference type="Proteomes" id="UP000193240"/>
    </source>
</evidence>
<dbReference type="Proteomes" id="UP000193240">
    <property type="component" value="Unassembled WGS sequence"/>
</dbReference>
<feature type="compositionally biased region" description="Pro residues" evidence="1">
    <location>
        <begin position="77"/>
        <end position="88"/>
    </location>
</feature>
<reference evidence="2 3" key="1">
    <citation type="journal article" date="2017" name="Genome Announc.">
        <title>Genome sequence of the saprophytic ascomycete Epicoccum nigrum ICMP 19927 strain isolated from New Zealand.</title>
        <authorList>
            <person name="Fokin M."/>
            <person name="Fleetwood D."/>
            <person name="Weir B.S."/>
            <person name="Villas-Boas S.G."/>
        </authorList>
    </citation>
    <scope>NUCLEOTIDE SEQUENCE [LARGE SCALE GENOMIC DNA]</scope>
    <source>
        <strain evidence="2 3">ICMP 19927</strain>
    </source>
</reference>
<dbReference type="InParanoid" id="A0A1Y2M3V6"/>